<reference evidence="11" key="1">
    <citation type="submission" date="2024-03" db="EMBL/GenBank/DDBJ databases">
        <title>Human intestinal bacterial collection.</title>
        <authorList>
            <person name="Pauvert C."/>
            <person name="Hitch T.C.A."/>
            <person name="Clavel T."/>
        </authorList>
    </citation>
    <scope>NUCLEOTIDE SEQUENCE [LARGE SCALE GENOMIC DNA]</scope>
    <source>
        <strain evidence="11">CLA-AA-H89B</strain>
    </source>
</reference>
<protein>
    <recommendedName>
        <fullName evidence="3">Multidrug export protein MepA</fullName>
    </recommendedName>
</protein>
<dbReference type="Pfam" id="PF01554">
    <property type="entry name" value="MatE"/>
    <property type="match status" value="2"/>
</dbReference>
<keyword evidence="9" id="KW-0046">Antibiotic resistance</keyword>
<dbReference type="InterPro" id="IPR045070">
    <property type="entry name" value="MATE_MepA-like"/>
</dbReference>
<evidence type="ECO:0000313" key="12">
    <source>
        <dbReference type="Proteomes" id="UP001546774"/>
    </source>
</evidence>
<feature type="transmembrane region" description="Helical" evidence="10">
    <location>
        <begin position="416"/>
        <end position="434"/>
    </location>
</feature>
<gene>
    <name evidence="11" type="ORF">WMO37_07885</name>
</gene>
<feature type="transmembrane region" description="Helical" evidence="10">
    <location>
        <begin position="244"/>
        <end position="264"/>
    </location>
</feature>
<keyword evidence="4" id="KW-0813">Transport</keyword>
<evidence type="ECO:0000256" key="7">
    <source>
        <dbReference type="ARBA" id="ARBA00022989"/>
    </source>
</evidence>
<feature type="transmembrane region" description="Helical" evidence="10">
    <location>
        <begin position="320"/>
        <end position="340"/>
    </location>
</feature>
<evidence type="ECO:0000256" key="4">
    <source>
        <dbReference type="ARBA" id="ARBA00022448"/>
    </source>
</evidence>
<feature type="transmembrane region" description="Helical" evidence="10">
    <location>
        <begin position="392"/>
        <end position="410"/>
    </location>
</feature>
<keyword evidence="6 10" id="KW-0812">Transmembrane</keyword>
<evidence type="ECO:0000256" key="3">
    <source>
        <dbReference type="ARBA" id="ARBA00022106"/>
    </source>
</evidence>
<organism evidence="11 12">
    <name type="scientific">Lachnospira intestinalis</name>
    <dbReference type="NCBI Taxonomy" id="3133158"/>
    <lineage>
        <taxon>Bacteria</taxon>
        <taxon>Bacillati</taxon>
        <taxon>Bacillota</taxon>
        <taxon>Clostridia</taxon>
        <taxon>Lachnospirales</taxon>
        <taxon>Lachnospiraceae</taxon>
        <taxon>Lachnospira</taxon>
    </lineage>
</organism>
<feature type="transmembrane region" description="Helical" evidence="10">
    <location>
        <begin position="190"/>
        <end position="214"/>
    </location>
</feature>
<dbReference type="PANTHER" id="PTHR43823">
    <property type="entry name" value="SPORULATION PROTEIN YKVU"/>
    <property type="match status" value="1"/>
</dbReference>
<evidence type="ECO:0000256" key="9">
    <source>
        <dbReference type="ARBA" id="ARBA00023251"/>
    </source>
</evidence>
<keyword evidence="5" id="KW-1003">Cell membrane</keyword>
<dbReference type="InterPro" id="IPR051327">
    <property type="entry name" value="MATE_MepA_subfamily"/>
</dbReference>
<dbReference type="Proteomes" id="UP001546774">
    <property type="component" value="Unassembled WGS sequence"/>
</dbReference>
<feature type="transmembrane region" description="Helical" evidence="10">
    <location>
        <begin position="360"/>
        <end position="380"/>
    </location>
</feature>
<name>A0ABV1H5G4_9FIRM</name>
<evidence type="ECO:0000256" key="2">
    <source>
        <dbReference type="ARBA" id="ARBA00008417"/>
    </source>
</evidence>
<comment type="caution">
    <text evidence="11">The sequence shown here is derived from an EMBL/GenBank/DDBJ whole genome shotgun (WGS) entry which is preliminary data.</text>
</comment>
<dbReference type="InterPro" id="IPR048279">
    <property type="entry name" value="MdtK-like"/>
</dbReference>
<feature type="transmembrane region" description="Helical" evidence="10">
    <location>
        <begin position="134"/>
        <end position="153"/>
    </location>
</feature>
<keyword evidence="7 10" id="KW-1133">Transmembrane helix</keyword>
<feature type="transmembrane region" description="Helical" evidence="10">
    <location>
        <begin position="93"/>
        <end position="114"/>
    </location>
</feature>
<dbReference type="PIRSF" id="PIRSF006603">
    <property type="entry name" value="DinF"/>
    <property type="match status" value="1"/>
</dbReference>
<feature type="transmembrane region" description="Helical" evidence="10">
    <location>
        <begin position="54"/>
        <end position="81"/>
    </location>
</feature>
<evidence type="ECO:0000256" key="6">
    <source>
        <dbReference type="ARBA" id="ARBA00022692"/>
    </source>
</evidence>
<dbReference type="EMBL" id="JBBMFS010000005">
    <property type="protein sequence ID" value="MEQ2554940.1"/>
    <property type="molecule type" value="Genomic_DNA"/>
</dbReference>
<evidence type="ECO:0000256" key="8">
    <source>
        <dbReference type="ARBA" id="ARBA00023136"/>
    </source>
</evidence>
<keyword evidence="8 10" id="KW-0472">Membrane</keyword>
<dbReference type="InterPro" id="IPR002528">
    <property type="entry name" value="MATE_fam"/>
</dbReference>
<dbReference type="CDD" id="cd13143">
    <property type="entry name" value="MATE_MepA_like"/>
    <property type="match status" value="1"/>
</dbReference>
<keyword evidence="12" id="KW-1185">Reference proteome</keyword>
<accession>A0ABV1H5G4</accession>
<feature type="transmembrane region" description="Helical" evidence="10">
    <location>
        <begin position="270"/>
        <end position="290"/>
    </location>
</feature>
<evidence type="ECO:0000256" key="5">
    <source>
        <dbReference type="ARBA" id="ARBA00022475"/>
    </source>
</evidence>
<sequence length="441" mass="47818">MGRLTIATKFNTARLLQFVFPAVAMMIVTSIYVMTDGIFISQFAGSEQLSATNIVYPVVYLLNGIGVMLSMGGNAIVARLLGEGKGSLARQRFTQLAFFTVVSGVVLGILFALTMRPISLALGAKGEPLVTYCVQYGTIMALGAPFSMLQMLFMPFWTTNDKPKYGLILSLTCGFSNICLDYLFVKCAGFGLMGAAFATVISYGIGAAVPVIVYSRKNLKLYFEKFRWDTSFLLKAMSNGVSEMVTNIASAVTTFIFNIILMRLAGANGVAAITVLLYAHFLFSSAYMGFTNGVAPIFSYNYGAGNYADLKKLFAMCIRILLAAGVVIFAISQLAAGWTMRIFVGNNTALYEMSLSGFRLFAVCFLVNGINIFASGYLTALGNGRDSAVVSILRTLIVEVIAIVGLAYLFGINGVWMAIPVAEFVCLFVSVYMFHKNKIRI</sequence>
<feature type="transmembrane region" description="Helical" evidence="10">
    <location>
        <begin position="12"/>
        <end position="34"/>
    </location>
</feature>
<proteinExistence type="inferred from homology"/>
<evidence type="ECO:0000256" key="10">
    <source>
        <dbReference type="SAM" id="Phobius"/>
    </source>
</evidence>
<evidence type="ECO:0000256" key="1">
    <source>
        <dbReference type="ARBA" id="ARBA00004651"/>
    </source>
</evidence>
<evidence type="ECO:0000313" key="11">
    <source>
        <dbReference type="EMBL" id="MEQ2554940.1"/>
    </source>
</evidence>
<dbReference type="PANTHER" id="PTHR43823:SF3">
    <property type="entry name" value="MULTIDRUG EXPORT PROTEIN MEPA"/>
    <property type="match status" value="1"/>
</dbReference>
<comment type="subcellular location">
    <subcellularLocation>
        <location evidence="1">Cell membrane</location>
        <topology evidence="1">Multi-pass membrane protein</topology>
    </subcellularLocation>
</comment>
<feature type="transmembrane region" description="Helical" evidence="10">
    <location>
        <begin position="165"/>
        <end position="184"/>
    </location>
</feature>
<comment type="similarity">
    <text evidence="2">Belongs to the multi antimicrobial extrusion (MATE) (TC 2.A.66.1) family. MepA subfamily.</text>
</comment>